<comment type="similarity">
    <text evidence="1">Belongs to the bacterial solute-binding protein 5 family.</text>
</comment>
<keyword evidence="7" id="KW-1185">Reference proteome</keyword>
<dbReference type="Pfam" id="PF00496">
    <property type="entry name" value="SBP_bac_5"/>
    <property type="match status" value="1"/>
</dbReference>
<protein>
    <submittedName>
        <fullName evidence="6">ABC transporter substrate-binding protein</fullName>
    </submittedName>
</protein>
<dbReference type="Gene3D" id="3.90.76.10">
    <property type="entry name" value="Dipeptide-binding Protein, Domain 1"/>
    <property type="match status" value="1"/>
</dbReference>
<feature type="chain" id="PRO_5046683362" evidence="4">
    <location>
        <begin position="27"/>
        <end position="510"/>
    </location>
</feature>
<evidence type="ECO:0000256" key="3">
    <source>
        <dbReference type="ARBA" id="ARBA00022729"/>
    </source>
</evidence>
<evidence type="ECO:0000259" key="5">
    <source>
        <dbReference type="Pfam" id="PF00496"/>
    </source>
</evidence>
<evidence type="ECO:0000313" key="7">
    <source>
        <dbReference type="Proteomes" id="UP001164712"/>
    </source>
</evidence>
<proteinExistence type="inferred from homology"/>
<dbReference type="PANTHER" id="PTHR30290:SF9">
    <property type="entry name" value="OLIGOPEPTIDE-BINDING PROTEIN APPA"/>
    <property type="match status" value="1"/>
</dbReference>
<evidence type="ECO:0000256" key="1">
    <source>
        <dbReference type="ARBA" id="ARBA00005695"/>
    </source>
</evidence>
<dbReference type="Gene3D" id="3.40.190.10">
    <property type="entry name" value="Periplasmic binding protein-like II"/>
    <property type="match status" value="1"/>
</dbReference>
<dbReference type="Proteomes" id="UP001164712">
    <property type="component" value="Chromosome"/>
</dbReference>
<dbReference type="InterPro" id="IPR000914">
    <property type="entry name" value="SBP_5_dom"/>
</dbReference>
<dbReference type="EMBL" id="CP114058">
    <property type="protein sequence ID" value="WAT02349.1"/>
    <property type="molecule type" value="Genomic_DNA"/>
</dbReference>
<keyword evidence="3 4" id="KW-0732">Signal</keyword>
<dbReference type="InterPro" id="IPR039424">
    <property type="entry name" value="SBP_5"/>
</dbReference>
<accession>A0ABY7HTG4</accession>
<dbReference type="PANTHER" id="PTHR30290">
    <property type="entry name" value="PERIPLASMIC BINDING COMPONENT OF ABC TRANSPORTER"/>
    <property type="match status" value="1"/>
</dbReference>
<gene>
    <name evidence="6" type="ORF">O1V66_07005</name>
</gene>
<name>A0ABY7HTG4_9GAMM</name>
<dbReference type="SUPFAM" id="SSF53850">
    <property type="entry name" value="Periplasmic binding protein-like II"/>
    <property type="match status" value="1"/>
</dbReference>
<organism evidence="6 7">
    <name type="scientific">Rouxiella chamberiensis</name>
    <dbReference type="NCBI Taxonomy" id="1513468"/>
    <lineage>
        <taxon>Bacteria</taxon>
        <taxon>Pseudomonadati</taxon>
        <taxon>Pseudomonadota</taxon>
        <taxon>Gammaproteobacteria</taxon>
        <taxon>Enterobacterales</taxon>
        <taxon>Yersiniaceae</taxon>
        <taxon>Rouxiella</taxon>
    </lineage>
</organism>
<reference evidence="6" key="1">
    <citation type="submission" date="2022-12" db="EMBL/GenBank/DDBJ databases">
        <title>Complete genome sequence of an Australian strain of Rouxiella badensis DAR84756 and resolution of the R. badensis DSM100043 and R. chamberiensis DSM28324 genomes.</title>
        <authorList>
            <person name="Paul S."/>
            <person name="Anderson P.J."/>
            <person name="Maynard G."/>
            <person name="Dyall-Smith M."/>
            <person name="Kudinha T."/>
        </authorList>
    </citation>
    <scope>NUCLEOTIDE SEQUENCE</scope>
    <source>
        <strain evidence="6">DSM 28324</strain>
    </source>
</reference>
<evidence type="ECO:0000256" key="4">
    <source>
        <dbReference type="SAM" id="SignalP"/>
    </source>
</evidence>
<evidence type="ECO:0000313" key="6">
    <source>
        <dbReference type="EMBL" id="WAT02349.1"/>
    </source>
</evidence>
<keyword evidence="2" id="KW-0813">Transport</keyword>
<dbReference type="RefSeq" id="WP_045047862.1">
    <property type="nucleotide sequence ID" value="NZ_CP114058.1"/>
</dbReference>
<sequence>MSLITCARSALFSLSLLAVATSAALAAPTQTLRVAVGADPATLDPQFNDLPTGDTVEALVYEGLFRLDDNNAIQKGLATDYHFSQDGKVLTVKIQTGHVFSNGDPLDAQAVVASFQRLLSEKNGSIYRGIYTALGSVKAIGNDTVEFDMTAPNGHVLLLLANESGSIVNVKAADKMGAEYGHKPIGSGPYLVDSFIGGESYRLVPNPKYQGDRPAKLKSIDFTVVPEDASRMALLETGDTDIVERVPPESVAQINALPNAKVITPPSMFSINMEIVMRGPLKDLRVRKALNLAIDRPGIIKGVLGGMAIPSVGMVGPGTQDSLRKTFDPIAFDPAQAKKLLAEAGYGPGKLAITLTCPTGRYIKDAAVCQAVAGSLQNIGVKATAHVVDRGTWTQIISLPPEKRPDNLAMIGRGTAGMDYTLYRLFHTGVSANTSGFSDPKVDALLDQGRATTDPEKQKQIYGEIQTAVWQQMPFIFLWYQNQALGVSDKVQGFKVRPDETMDFDQVTLN</sequence>
<dbReference type="InterPro" id="IPR030678">
    <property type="entry name" value="Peptide/Ni-bd"/>
</dbReference>
<evidence type="ECO:0000256" key="2">
    <source>
        <dbReference type="ARBA" id="ARBA00022448"/>
    </source>
</evidence>
<dbReference type="PIRSF" id="PIRSF002741">
    <property type="entry name" value="MppA"/>
    <property type="match status" value="1"/>
</dbReference>
<dbReference type="Gene3D" id="3.10.105.10">
    <property type="entry name" value="Dipeptide-binding Protein, Domain 3"/>
    <property type="match status" value="1"/>
</dbReference>
<feature type="domain" description="Solute-binding protein family 5" evidence="5">
    <location>
        <begin position="73"/>
        <end position="394"/>
    </location>
</feature>
<feature type="signal peptide" evidence="4">
    <location>
        <begin position="1"/>
        <end position="26"/>
    </location>
</feature>